<dbReference type="GeneID" id="10894615"/>
<proteinExistence type="predicted"/>
<feature type="transmembrane region" description="Helical" evidence="1">
    <location>
        <begin position="34"/>
        <end position="51"/>
    </location>
</feature>
<protein>
    <submittedName>
        <fullName evidence="2">Uncharacterized protein</fullName>
    </submittedName>
</protein>
<evidence type="ECO:0000256" key="1">
    <source>
        <dbReference type="SAM" id="Phobius"/>
    </source>
</evidence>
<name>F4N9T8_9CAUD</name>
<dbReference type="Proteomes" id="UP000008465">
    <property type="component" value="Segment"/>
</dbReference>
<dbReference type="KEGG" id="vg:10894615"/>
<accession>F4N9T8</accession>
<keyword evidence="3" id="KW-1185">Reference proteome</keyword>
<keyword evidence="1" id="KW-0812">Transmembrane</keyword>
<dbReference type="EMBL" id="FR751545">
    <property type="protein sequence ID" value="CBY88566.1"/>
    <property type="molecule type" value="Genomic_DNA"/>
</dbReference>
<evidence type="ECO:0000313" key="3">
    <source>
        <dbReference type="Proteomes" id="UP000008465"/>
    </source>
</evidence>
<evidence type="ECO:0000313" key="2">
    <source>
        <dbReference type="EMBL" id="CBY88566.1"/>
    </source>
</evidence>
<sequence>MDTSSAVLFMLNQNTILAASTAADMEPSVSDGWALLFCVVVIAVIALLRWLRG</sequence>
<organism evidence="2 3">
    <name type="scientific">Pantoea phage LIMEzero</name>
    <dbReference type="NCBI Taxonomy" id="943335"/>
    <lineage>
        <taxon>Viruses</taxon>
        <taxon>Duplodnaviria</taxon>
        <taxon>Heunggongvirae</taxon>
        <taxon>Uroviricota</taxon>
        <taxon>Caudoviricetes</taxon>
        <taxon>Autographivirales</taxon>
        <taxon>Autoscriptoviridae</taxon>
        <taxon>Stentvirinae</taxon>
        <taxon>Waewaevirus</taxon>
        <taxon>Waewaevirus limezero</taxon>
    </lineage>
</organism>
<reference evidence="3" key="1">
    <citation type="journal article" date="2011" name="Appl. Environ. Microbiol.">
        <title>Bacteriophages LIMElight and LIMEzero of Pantoea agglomerans, belonging to the "phiKMV-like viruses".</title>
        <authorList>
            <person name="Adriaenssens E.M."/>
            <person name="Ceyssens P.J."/>
            <person name="Dunon V."/>
            <person name="Ackermann H.W."/>
            <person name="Van Vaerenbergh J."/>
            <person name="Maes M."/>
            <person name="De Proft M."/>
            <person name="Lavigne R."/>
        </authorList>
    </citation>
    <scope>NUCLEOTIDE SEQUENCE [LARGE SCALE GENOMIC DNA]</scope>
</reference>
<dbReference type="RefSeq" id="YP_004539108.1">
    <property type="nucleotide sequence ID" value="NC_015585.1"/>
</dbReference>
<keyword evidence="1" id="KW-0472">Membrane</keyword>
<keyword evidence="1" id="KW-1133">Transmembrane helix</keyword>